<evidence type="ECO:0000313" key="1">
    <source>
        <dbReference type="EMBL" id="RMX44752.1"/>
    </source>
</evidence>
<comment type="caution">
    <text evidence="1">The sequence shown here is derived from an EMBL/GenBank/DDBJ whole genome shotgun (WGS) entry which is preliminary data.</text>
</comment>
<protein>
    <submittedName>
        <fullName evidence="1">Uncharacterized protein</fullName>
    </submittedName>
</protein>
<proteinExistence type="predicted"/>
<dbReference type="Proteomes" id="UP000275408">
    <property type="component" value="Unassembled WGS sequence"/>
</dbReference>
<name>A0A3M6TTL4_POCDA</name>
<dbReference type="AlphaFoldDB" id="A0A3M6TTL4"/>
<organism evidence="1 2">
    <name type="scientific">Pocillopora damicornis</name>
    <name type="common">Cauliflower coral</name>
    <name type="synonym">Millepora damicornis</name>
    <dbReference type="NCBI Taxonomy" id="46731"/>
    <lineage>
        <taxon>Eukaryota</taxon>
        <taxon>Metazoa</taxon>
        <taxon>Cnidaria</taxon>
        <taxon>Anthozoa</taxon>
        <taxon>Hexacorallia</taxon>
        <taxon>Scleractinia</taxon>
        <taxon>Astrocoeniina</taxon>
        <taxon>Pocilloporidae</taxon>
        <taxon>Pocillopora</taxon>
    </lineage>
</organism>
<accession>A0A3M6TTL4</accession>
<dbReference type="EMBL" id="RCHS01002956">
    <property type="protein sequence ID" value="RMX44752.1"/>
    <property type="molecule type" value="Genomic_DNA"/>
</dbReference>
<sequence length="112" mass="13027">MIFRREVIGQFHCKSAPFLRECKGRGYRRRAEQGEMMARGIDFRKPRLGEYTAASSLCLCQHPPEVLHCSRNRISVSSGKGLNFITNDIVLLLKHDGNKNWFDFHTMRKVQM</sequence>
<evidence type="ECO:0000313" key="2">
    <source>
        <dbReference type="Proteomes" id="UP000275408"/>
    </source>
</evidence>
<reference evidence="1 2" key="1">
    <citation type="journal article" date="2018" name="Sci. Rep.">
        <title>Comparative analysis of the Pocillopora damicornis genome highlights role of immune system in coral evolution.</title>
        <authorList>
            <person name="Cunning R."/>
            <person name="Bay R.A."/>
            <person name="Gillette P."/>
            <person name="Baker A.C."/>
            <person name="Traylor-Knowles N."/>
        </authorList>
    </citation>
    <scope>NUCLEOTIDE SEQUENCE [LARGE SCALE GENOMIC DNA]</scope>
    <source>
        <strain evidence="1">RSMAS</strain>
        <tissue evidence="1">Whole animal</tissue>
    </source>
</reference>
<gene>
    <name evidence="1" type="ORF">pdam_00009181</name>
</gene>
<keyword evidence="2" id="KW-1185">Reference proteome</keyword>